<dbReference type="InterPro" id="IPR015943">
    <property type="entry name" value="WD40/YVTN_repeat-like_dom_sf"/>
</dbReference>
<dbReference type="EMBL" id="KM982402">
    <property type="protein sequence ID" value="AKI80523.1"/>
    <property type="molecule type" value="Genomic_DNA"/>
</dbReference>
<proteinExistence type="inferred from homology"/>
<evidence type="ECO:0000256" key="1">
    <source>
        <dbReference type="ARBA" id="ARBA00006497"/>
    </source>
</evidence>
<name>A0A0G2Y407_9VIRU</name>
<comment type="similarity">
    <text evidence="1">Belongs to the mimivirus BTB/WD family.</text>
</comment>
<feature type="domain" description="BTB" evidence="2">
    <location>
        <begin position="16"/>
        <end position="87"/>
    </location>
</feature>
<dbReference type="Gene3D" id="3.30.710.10">
    <property type="entry name" value="Potassium Channel Kv1.1, Chain A"/>
    <property type="match status" value="1"/>
</dbReference>
<evidence type="ECO:0000313" key="4">
    <source>
        <dbReference type="Proteomes" id="UP000240461"/>
    </source>
</evidence>
<accession>A0A0G2Y407</accession>
<dbReference type="Proteomes" id="UP000240461">
    <property type="component" value="Segment"/>
</dbReference>
<reference evidence="3 4" key="1">
    <citation type="submission" date="2014-10" db="EMBL/GenBank/DDBJ databases">
        <title>Pan-genome analysis of Brazilian lineage A amoebal mimiviruses.</title>
        <authorList>
            <person name="Assis F.L."/>
            <person name="Abrahao J.S."/>
            <person name="Kroon E.G."/>
            <person name="Dornas F.P."/>
            <person name="Andrade K.R."/>
            <person name="Borato P.V.M."/>
            <person name="Pilotto M.R."/>
            <person name="Benamar S."/>
            <person name="LaScola B."/>
            <person name="Colson P."/>
        </authorList>
    </citation>
    <scope>NUCLEOTIDE SEQUENCE [LARGE SCALE GENOMIC DNA]</scope>
    <source>
        <strain evidence="3 4">Kroon</strain>
    </source>
</reference>
<evidence type="ECO:0000313" key="3">
    <source>
        <dbReference type="EMBL" id="AKI80523.1"/>
    </source>
</evidence>
<dbReference type="Gene3D" id="2.130.10.10">
    <property type="entry name" value="YVTN repeat-like/Quinoprotein amine dehydrogenase"/>
    <property type="match status" value="1"/>
</dbReference>
<dbReference type="InterPro" id="IPR011333">
    <property type="entry name" value="SKP1/BTB/POZ_sf"/>
</dbReference>
<dbReference type="KEGG" id="vg:80514321"/>
<dbReference type="CDD" id="cd18186">
    <property type="entry name" value="BTB_POZ_ZBTB_KLHL-like"/>
    <property type="match status" value="1"/>
</dbReference>
<keyword evidence="4" id="KW-1185">Reference proteome</keyword>
<dbReference type="SUPFAM" id="SSF54695">
    <property type="entry name" value="POZ domain"/>
    <property type="match status" value="1"/>
</dbReference>
<protein>
    <submittedName>
        <fullName evidence="3">WD40 family protein</fullName>
    </submittedName>
</protein>
<dbReference type="InterPro" id="IPR000210">
    <property type="entry name" value="BTB/POZ_dom"/>
</dbReference>
<dbReference type="PROSITE" id="PS50097">
    <property type="entry name" value="BTB"/>
    <property type="match status" value="1"/>
</dbReference>
<dbReference type="SUPFAM" id="SSF69322">
    <property type="entry name" value="Tricorn protease domain 2"/>
    <property type="match status" value="1"/>
</dbReference>
<organism evidence="3 4">
    <name type="scientific">Acanthamoeba polyphaga mimivirus Kroon</name>
    <dbReference type="NCBI Taxonomy" id="3069720"/>
    <lineage>
        <taxon>Viruses</taxon>
        <taxon>Varidnaviria</taxon>
        <taxon>Bamfordvirae</taxon>
        <taxon>Nucleocytoviricota</taxon>
        <taxon>Megaviricetes</taxon>
        <taxon>Imitervirales</taxon>
        <taxon>Mimiviridae</taxon>
        <taxon>Megamimivirinae</taxon>
        <taxon>Mimivirus</taxon>
        <taxon>Mimivirus lagoaense</taxon>
    </lineage>
</organism>
<evidence type="ECO:0000259" key="2">
    <source>
        <dbReference type="PROSITE" id="PS50097"/>
    </source>
</evidence>
<dbReference type="Pfam" id="PF00651">
    <property type="entry name" value="BTB"/>
    <property type="match status" value="1"/>
</dbReference>
<sequence length="493" mass="57724">MDLDKLYQLAVNNQFTDIIIVLEDGKETITIKAHKCILYTSCPYFEKMFSTTMKESIQSIITIQVPNSHVFCDIIFGFYGQKIKSGNIEPWKYQLDTILCRDFLGLEITSSLLNNLVVPPENFDDLLKIIDLIGFDDYAFDLITNNIPTNYDLTNLSDELLKYIYDRTISQKFLYYDKESSCWKQRDVSSYEVCSLNFPENLPAPKYSKVFSHSFTYNFQYNLLAYLDDNDTLFVIDMHTNQLTYRVENMPCTNSIKLIDKNNLFLVSDKKFTILDLETNQCKKSLEINDKIFEYSYFCGDIYICCYENSIDLYNITDLKLIRTHKSDKKIISLTYSSDNTLIACIYEDWCMNIWSIETGELINSVIIDFTKTSYPKEKIERINFKYGNNNVFTIFSEHCIYQFNVRTGIITYVTSDWELEDVIDCSFISNDLILLRYNETIYGSNNAVKDSFEIFDCHNNKFIGLIKIDNPLVIPYYTNNMGRKIKSIIHKE</sequence>